<dbReference type="Proteomes" id="UP000095087">
    <property type="component" value="Unassembled WGS sequence"/>
</dbReference>
<keyword evidence="3" id="KW-1185">Reference proteome</keyword>
<proteinExistence type="predicted"/>
<feature type="transmembrane region" description="Helical" evidence="1">
    <location>
        <begin position="45"/>
        <end position="67"/>
    </location>
</feature>
<dbReference type="EMBL" id="MASI01000001">
    <property type="protein sequence ID" value="ODA68447.1"/>
    <property type="molecule type" value="Genomic_DNA"/>
</dbReference>
<evidence type="ECO:0000256" key="1">
    <source>
        <dbReference type="SAM" id="Phobius"/>
    </source>
</evidence>
<reference evidence="2 3" key="1">
    <citation type="submission" date="2016-07" db="EMBL/GenBank/DDBJ databases">
        <title>Draft genome sequence of Methyloligella halotolerans C2T (VKM B-2706T=CCUG 61687T=DSM 25045T), a halotolerant polyhydroxybutyrate accumulating methylotroph.</title>
        <authorList>
            <person name="Vasilenko O.V."/>
            <person name="Doronina N.V."/>
            <person name="Poroshina M.N."/>
            <person name="Tarlachkov S.V."/>
            <person name="Trotsenko Y.A."/>
        </authorList>
    </citation>
    <scope>NUCLEOTIDE SEQUENCE [LARGE SCALE GENOMIC DNA]</scope>
    <source>
        <strain evidence="2 3">VKM B-2706</strain>
    </source>
</reference>
<name>A0A1E2S1T7_9HYPH</name>
<accession>A0A1E2S1T7</accession>
<evidence type="ECO:0000313" key="3">
    <source>
        <dbReference type="Proteomes" id="UP000095087"/>
    </source>
</evidence>
<keyword evidence="1" id="KW-0812">Transmembrane</keyword>
<feature type="transmembrane region" description="Helical" evidence="1">
    <location>
        <begin position="113"/>
        <end position="130"/>
    </location>
</feature>
<comment type="caution">
    <text evidence="2">The sequence shown here is derived from an EMBL/GenBank/DDBJ whole genome shotgun (WGS) entry which is preliminary data.</text>
</comment>
<gene>
    <name evidence="2" type="ORF">A7A08_00270</name>
</gene>
<protein>
    <submittedName>
        <fullName evidence="2">Uncharacterized protein</fullName>
    </submittedName>
</protein>
<organism evidence="2 3">
    <name type="scientific">Methyloligella halotolerans</name>
    <dbReference type="NCBI Taxonomy" id="1177755"/>
    <lineage>
        <taxon>Bacteria</taxon>
        <taxon>Pseudomonadati</taxon>
        <taxon>Pseudomonadota</taxon>
        <taxon>Alphaproteobacteria</taxon>
        <taxon>Hyphomicrobiales</taxon>
        <taxon>Hyphomicrobiaceae</taxon>
        <taxon>Methyloligella</taxon>
    </lineage>
</organism>
<dbReference type="STRING" id="1177755.A7A08_00270"/>
<dbReference type="AlphaFoldDB" id="A0A1E2S1T7"/>
<sequence length="136" mass="14388">MRARALIIAVPAAAVLAGGLGLALTFAADLLPCSGEQLSCNIEAAIGVSATLIAAGTGLLAFALALIIFRKRSAADWACGLLLLVLAVCFIVSRSETYWGLADDPYRWMRTVLVIWAPPLIAVVAQWLVVRKLVVQ</sequence>
<feature type="transmembrane region" description="Helical" evidence="1">
    <location>
        <begin position="74"/>
        <end position="93"/>
    </location>
</feature>
<keyword evidence="1" id="KW-0472">Membrane</keyword>
<dbReference type="RefSeq" id="WP_069093750.1">
    <property type="nucleotide sequence ID" value="NZ_MASI01000001.1"/>
</dbReference>
<evidence type="ECO:0000313" key="2">
    <source>
        <dbReference type="EMBL" id="ODA68447.1"/>
    </source>
</evidence>
<keyword evidence="1" id="KW-1133">Transmembrane helix</keyword>